<keyword evidence="3" id="KW-1185">Reference proteome</keyword>
<dbReference type="HOGENOM" id="CLU_681660_0_0_1"/>
<dbReference type="Proteomes" id="UP000002498">
    <property type="component" value="Unassembled WGS sequence"/>
</dbReference>
<dbReference type="KEGG" id="maj:MAA_11687"/>
<evidence type="ECO:0000313" key="2">
    <source>
        <dbReference type="EMBL" id="KHO10729.1"/>
    </source>
</evidence>
<gene>
    <name evidence="2" type="ORF">MAA_11687</name>
</gene>
<feature type="region of interest" description="Disordered" evidence="1">
    <location>
        <begin position="306"/>
        <end position="331"/>
    </location>
</feature>
<dbReference type="EMBL" id="ADNJ02000013">
    <property type="protein sequence ID" value="KHO10729.1"/>
    <property type="molecule type" value="Genomic_DNA"/>
</dbReference>
<dbReference type="GO" id="GO:0016798">
    <property type="term" value="F:hydrolase activity, acting on glycosyl bonds"/>
    <property type="evidence" value="ECO:0007669"/>
    <property type="project" value="UniProtKB-KW"/>
</dbReference>
<protein>
    <submittedName>
        <fullName evidence="2">Endo-1,4-beta-xylanase-like protein</fullName>
    </submittedName>
</protein>
<dbReference type="GeneID" id="23633135"/>
<dbReference type="GO" id="GO:0045493">
    <property type="term" value="P:xylan catabolic process"/>
    <property type="evidence" value="ECO:0007669"/>
    <property type="project" value="UniProtKB-KW"/>
</dbReference>
<evidence type="ECO:0000313" key="3">
    <source>
        <dbReference type="Proteomes" id="UP000002498"/>
    </source>
</evidence>
<dbReference type="AlphaFoldDB" id="A0A0B2XFC6"/>
<organism evidence="2 3">
    <name type="scientific">Metarhizium robertsii (strain ARSEF 23 / ATCC MYA-3075)</name>
    <name type="common">Metarhizium anisopliae (strain ARSEF 23)</name>
    <dbReference type="NCBI Taxonomy" id="655844"/>
    <lineage>
        <taxon>Eukaryota</taxon>
        <taxon>Fungi</taxon>
        <taxon>Dikarya</taxon>
        <taxon>Ascomycota</taxon>
        <taxon>Pezizomycotina</taxon>
        <taxon>Sordariomycetes</taxon>
        <taxon>Hypocreomycetidae</taxon>
        <taxon>Hypocreales</taxon>
        <taxon>Clavicipitaceae</taxon>
        <taxon>Metarhizium</taxon>
    </lineage>
</organism>
<proteinExistence type="predicted"/>
<name>A0A0B2XFC6_METRA</name>
<comment type="caution">
    <text evidence="2">The sequence shown here is derived from an EMBL/GenBank/DDBJ whole genome shotgun (WGS) entry which is preliminary data.</text>
</comment>
<evidence type="ECO:0000256" key="1">
    <source>
        <dbReference type="SAM" id="MobiDB-lite"/>
    </source>
</evidence>
<dbReference type="OrthoDB" id="432234at2759"/>
<reference evidence="2 3" key="1">
    <citation type="journal article" date="2011" name="PLoS Genet.">
        <title>Genome sequencing and comparative transcriptomics of the model entomopathogenic fungi Metarhizium anisopliae and M. acridum.</title>
        <authorList>
            <person name="Gao Q."/>
            <person name="Jin K."/>
            <person name="Ying S.H."/>
            <person name="Zhang Y."/>
            <person name="Xiao G."/>
            <person name="Shang Y."/>
            <person name="Duan Z."/>
            <person name="Hu X."/>
            <person name="Xie X.Q."/>
            <person name="Zhou G."/>
            <person name="Peng G."/>
            <person name="Luo Z."/>
            <person name="Huang W."/>
            <person name="Wang B."/>
            <person name="Fang W."/>
            <person name="Wang S."/>
            <person name="Zhong Y."/>
            <person name="Ma L.J."/>
            <person name="St Leger R.J."/>
            <person name="Zhao G.P."/>
            <person name="Pei Y."/>
            <person name="Feng M.G."/>
            <person name="Xia Y."/>
            <person name="Wang C."/>
        </authorList>
    </citation>
    <scope>NUCLEOTIDE SEQUENCE [LARGE SCALE GENOMIC DNA]</scope>
    <source>
        <strain evidence="3">ARSEF 23 / ATCC MYA-3075</strain>
    </source>
</reference>
<sequence>MSGVRQQRFYSYNAAADDQQDRLRMIRIPVQSFFNDNSHVLLETFSINTQINQRSRFPPHDATRDHIARDDDTIIVNTARRRYRRRRRYSSNEDAEFPLVRPRRRRVGARFAEADVRFRVMRKRFKDRWNKEFPDTPCAECATLLLPRKRQQRAFQDNHEYGITRVFNVPVADEPGGVILCEDCCKEPRAPIDCGQVPQCIASLPRRSTLFISPFKLDTNLGRTSGYNLHTIPYVYRTLSGVINTNPINERANMLYSGTLGAYLQSSPHRVDQHQNLEHLIHVRNWLLQRNPVFQRNDVRAHLQIDHPLPTADLPENSDERRPQTRPDIVMNPFQYDQETRNEDFRYNRLSVGAVQVPEGHRPKPMLLRTDPDVERRLLLGCLGIPRNGSYKDLSEYQSPYA</sequence>
<dbReference type="RefSeq" id="XP_011410904.1">
    <property type="nucleotide sequence ID" value="XM_011412602.1"/>
</dbReference>
<reference evidence="2 3" key="2">
    <citation type="journal article" date="2014" name="Proc. Natl. Acad. Sci. U.S.A.">
        <title>Trajectory and genomic determinants of fungal-pathogen speciation and host adaptation.</title>
        <authorList>
            <person name="Hu X."/>
            <person name="Xiao G."/>
            <person name="Zheng P."/>
            <person name="Shang Y."/>
            <person name="Su Y."/>
            <person name="Zhang X."/>
            <person name="Liu X."/>
            <person name="Zhan S."/>
            <person name="St Leger R.J."/>
            <person name="Wang C."/>
        </authorList>
    </citation>
    <scope>GENOME REANNOTATION</scope>
    <source>
        <strain evidence="3">ARSEF 23 / ATCC MYA-3075</strain>
    </source>
</reference>
<accession>A0A0B2XFC6</accession>